<feature type="transmembrane region" description="Helical" evidence="8">
    <location>
        <begin position="156"/>
        <end position="176"/>
    </location>
</feature>
<name>A0A0P6WWT3_9CHLR</name>
<evidence type="ECO:0000313" key="11">
    <source>
        <dbReference type="EMBL" id="KPL73257.1"/>
    </source>
</evidence>
<dbReference type="SUPFAM" id="SSF55874">
    <property type="entry name" value="ATPase domain of HSP90 chaperone/DNA topoisomerase II/histidine kinase"/>
    <property type="match status" value="1"/>
</dbReference>
<dbReference type="PATRIC" id="fig|229920.5.peg.2281"/>
<keyword evidence="12" id="KW-1185">Reference proteome</keyword>
<dbReference type="InterPro" id="IPR004358">
    <property type="entry name" value="Sig_transdc_His_kin-like_C"/>
</dbReference>
<accession>A0A0P6WWT3</accession>
<sequence>MKPRMRLSSFLLSVQPWQGLLEAWLVGCLILGLTSHLEGYTDPFVFQTAMFFLCGSCGMWAVLRIRLPDGGWKKQTFWEFCVGLALSFMMVFALRLCGLFLHWDAIWRLTTWDEWQVLLLFGLTGPGYFFTRGGLRLWLRWNRMRKQRMRWSITHAHLLVALFIAFIFAFLAFLITPYSTTALRIWEKTRDPMASLLTGLLVTFFPALTLIVVGMGATLFFILPPSALFSYFVARRTTRRLEALTVTTAALRSGDYQARVTVEGEDEVAHLQSDFNAMADKLSLTLMDLNEEKDRVAQILESKRELVANVSHELRTPVATLRAAIESMLAHWQETPSEELHRKVELMENEIQQLSGLIDDLFTLSQVDVDHLALDCIRVDLHSLINQAVDSFSPLAWQSGRVEVTAQLPKELPFVNADPRRLNQVILNLLRNGVRHTPPGGIVAIQAEKVERYVQIDVRDTGEGIDPEDIGHIFERFYRGKNATSESAGLGLALVKELIEAMGGSITVESQPGQGSCFYVRIPAIA</sequence>
<evidence type="ECO:0000256" key="6">
    <source>
        <dbReference type="ARBA" id="ARBA00022777"/>
    </source>
</evidence>
<dbReference type="CDD" id="cd06225">
    <property type="entry name" value="HAMP"/>
    <property type="match status" value="1"/>
</dbReference>
<dbReference type="SUPFAM" id="SSF158472">
    <property type="entry name" value="HAMP domain-like"/>
    <property type="match status" value="1"/>
</dbReference>
<dbReference type="Gene3D" id="6.10.340.10">
    <property type="match status" value="1"/>
</dbReference>
<dbReference type="PROSITE" id="PS50885">
    <property type="entry name" value="HAMP"/>
    <property type="match status" value="1"/>
</dbReference>
<dbReference type="InterPro" id="IPR005467">
    <property type="entry name" value="His_kinase_dom"/>
</dbReference>
<proteinExistence type="predicted"/>
<keyword evidence="5" id="KW-0808">Transferase</keyword>
<organism evidence="11 12">
    <name type="scientific">Leptolinea tardivitalis</name>
    <dbReference type="NCBI Taxonomy" id="229920"/>
    <lineage>
        <taxon>Bacteria</taxon>
        <taxon>Bacillati</taxon>
        <taxon>Chloroflexota</taxon>
        <taxon>Anaerolineae</taxon>
        <taxon>Anaerolineales</taxon>
        <taxon>Anaerolineaceae</taxon>
        <taxon>Leptolinea</taxon>
    </lineage>
</organism>
<feature type="transmembrane region" description="Helical" evidence="8">
    <location>
        <begin position="115"/>
        <end position="135"/>
    </location>
</feature>
<evidence type="ECO:0000256" key="2">
    <source>
        <dbReference type="ARBA" id="ARBA00004370"/>
    </source>
</evidence>
<dbReference type="Pfam" id="PF02518">
    <property type="entry name" value="HATPase_c"/>
    <property type="match status" value="1"/>
</dbReference>
<dbReference type="PRINTS" id="PR00344">
    <property type="entry name" value="BCTRLSENSOR"/>
</dbReference>
<feature type="domain" description="Histidine kinase" evidence="9">
    <location>
        <begin position="309"/>
        <end position="526"/>
    </location>
</feature>
<dbReference type="Pfam" id="PF00512">
    <property type="entry name" value="HisKA"/>
    <property type="match status" value="1"/>
</dbReference>
<dbReference type="InterPro" id="IPR036097">
    <property type="entry name" value="HisK_dim/P_sf"/>
</dbReference>
<evidence type="ECO:0000256" key="3">
    <source>
        <dbReference type="ARBA" id="ARBA00012438"/>
    </source>
</evidence>
<keyword evidence="4" id="KW-0597">Phosphoprotein</keyword>
<dbReference type="EMBL" id="LGCK01000006">
    <property type="protein sequence ID" value="KPL73257.1"/>
    <property type="molecule type" value="Genomic_DNA"/>
</dbReference>
<evidence type="ECO:0000256" key="7">
    <source>
        <dbReference type="ARBA" id="ARBA00023012"/>
    </source>
</evidence>
<dbReference type="SMART" id="SM00387">
    <property type="entry name" value="HATPase_c"/>
    <property type="match status" value="1"/>
</dbReference>
<comment type="subcellular location">
    <subcellularLocation>
        <location evidence="2">Membrane</location>
    </subcellularLocation>
</comment>
<reference evidence="11 12" key="1">
    <citation type="submission" date="2015-07" db="EMBL/GenBank/DDBJ databases">
        <title>Genome sequence of Leptolinea tardivitalis DSM 16556.</title>
        <authorList>
            <person name="Hemp J."/>
            <person name="Ward L.M."/>
            <person name="Pace L.A."/>
            <person name="Fischer W.W."/>
        </authorList>
    </citation>
    <scope>NUCLEOTIDE SEQUENCE [LARGE SCALE GENOMIC DNA]</scope>
    <source>
        <strain evidence="11 12">YMTK-2</strain>
    </source>
</reference>
<protein>
    <recommendedName>
        <fullName evidence="3">histidine kinase</fullName>
        <ecNumber evidence="3">2.7.13.3</ecNumber>
    </recommendedName>
</protein>
<dbReference type="STRING" id="229920.ADM99_03265"/>
<feature type="transmembrane region" description="Helical" evidence="8">
    <location>
        <begin position="44"/>
        <end position="65"/>
    </location>
</feature>
<keyword evidence="8" id="KW-0812">Transmembrane</keyword>
<dbReference type="InterPro" id="IPR003660">
    <property type="entry name" value="HAMP_dom"/>
</dbReference>
<comment type="catalytic activity">
    <reaction evidence="1">
        <text>ATP + protein L-histidine = ADP + protein N-phospho-L-histidine.</text>
        <dbReference type="EC" id="2.7.13.3"/>
    </reaction>
</comment>
<dbReference type="InterPro" id="IPR003594">
    <property type="entry name" value="HATPase_dom"/>
</dbReference>
<dbReference type="Gene3D" id="1.10.287.130">
    <property type="match status" value="1"/>
</dbReference>
<dbReference type="CDD" id="cd00082">
    <property type="entry name" value="HisKA"/>
    <property type="match status" value="1"/>
</dbReference>
<dbReference type="AlphaFoldDB" id="A0A0P6WWT3"/>
<evidence type="ECO:0000256" key="1">
    <source>
        <dbReference type="ARBA" id="ARBA00000085"/>
    </source>
</evidence>
<keyword evidence="8" id="KW-1133">Transmembrane helix</keyword>
<evidence type="ECO:0000313" key="12">
    <source>
        <dbReference type="Proteomes" id="UP000050430"/>
    </source>
</evidence>
<dbReference type="SMART" id="SM00388">
    <property type="entry name" value="HisKA"/>
    <property type="match status" value="1"/>
</dbReference>
<dbReference type="InterPro" id="IPR036890">
    <property type="entry name" value="HATPase_C_sf"/>
</dbReference>
<evidence type="ECO:0000256" key="8">
    <source>
        <dbReference type="SAM" id="Phobius"/>
    </source>
</evidence>
<keyword evidence="6" id="KW-0418">Kinase</keyword>
<dbReference type="PANTHER" id="PTHR43711">
    <property type="entry name" value="TWO-COMPONENT HISTIDINE KINASE"/>
    <property type="match status" value="1"/>
</dbReference>
<dbReference type="CDD" id="cd00075">
    <property type="entry name" value="HATPase"/>
    <property type="match status" value="1"/>
</dbReference>
<dbReference type="GO" id="GO:0000155">
    <property type="term" value="F:phosphorelay sensor kinase activity"/>
    <property type="evidence" value="ECO:0007669"/>
    <property type="project" value="InterPro"/>
</dbReference>
<dbReference type="Gene3D" id="3.30.565.10">
    <property type="entry name" value="Histidine kinase-like ATPase, C-terminal domain"/>
    <property type="match status" value="1"/>
</dbReference>
<feature type="transmembrane region" description="Helical" evidence="8">
    <location>
        <begin position="77"/>
        <end position="103"/>
    </location>
</feature>
<evidence type="ECO:0000259" key="10">
    <source>
        <dbReference type="PROSITE" id="PS50885"/>
    </source>
</evidence>
<evidence type="ECO:0000256" key="4">
    <source>
        <dbReference type="ARBA" id="ARBA00022553"/>
    </source>
</evidence>
<evidence type="ECO:0000259" key="9">
    <source>
        <dbReference type="PROSITE" id="PS50109"/>
    </source>
</evidence>
<dbReference type="FunFam" id="3.30.565.10:FF:000006">
    <property type="entry name" value="Sensor histidine kinase WalK"/>
    <property type="match status" value="1"/>
</dbReference>
<dbReference type="Pfam" id="PF00672">
    <property type="entry name" value="HAMP"/>
    <property type="match status" value="1"/>
</dbReference>
<feature type="domain" description="HAMP" evidence="10">
    <location>
        <begin position="235"/>
        <end position="287"/>
    </location>
</feature>
<dbReference type="RefSeq" id="WP_062421662.1">
    <property type="nucleotide sequence ID" value="NZ_BBYA01000009.1"/>
</dbReference>
<dbReference type="SMART" id="SM00304">
    <property type="entry name" value="HAMP"/>
    <property type="match status" value="1"/>
</dbReference>
<dbReference type="InterPro" id="IPR003661">
    <property type="entry name" value="HisK_dim/P_dom"/>
</dbReference>
<dbReference type="Proteomes" id="UP000050430">
    <property type="component" value="Unassembled WGS sequence"/>
</dbReference>
<keyword evidence="7" id="KW-0902">Two-component regulatory system</keyword>
<dbReference type="PANTHER" id="PTHR43711:SF1">
    <property type="entry name" value="HISTIDINE KINASE 1"/>
    <property type="match status" value="1"/>
</dbReference>
<dbReference type="GO" id="GO:0016020">
    <property type="term" value="C:membrane"/>
    <property type="evidence" value="ECO:0007669"/>
    <property type="project" value="UniProtKB-SubCell"/>
</dbReference>
<feature type="transmembrane region" description="Helical" evidence="8">
    <location>
        <begin position="196"/>
        <end position="223"/>
    </location>
</feature>
<dbReference type="EC" id="2.7.13.3" evidence="3"/>
<comment type="caution">
    <text evidence="11">The sequence shown here is derived from an EMBL/GenBank/DDBJ whole genome shotgun (WGS) entry which is preliminary data.</text>
</comment>
<gene>
    <name evidence="11" type="ORF">ADM99_03265</name>
</gene>
<evidence type="ECO:0000256" key="5">
    <source>
        <dbReference type="ARBA" id="ARBA00022679"/>
    </source>
</evidence>
<dbReference type="SUPFAM" id="SSF47384">
    <property type="entry name" value="Homodimeric domain of signal transducing histidine kinase"/>
    <property type="match status" value="1"/>
</dbReference>
<dbReference type="InterPro" id="IPR050736">
    <property type="entry name" value="Sensor_HK_Regulatory"/>
</dbReference>
<dbReference type="PROSITE" id="PS50109">
    <property type="entry name" value="HIS_KIN"/>
    <property type="match status" value="1"/>
</dbReference>
<keyword evidence="8" id="KW-0472">Membrane</keyword>